<evidence type="ECO:0000256" key="4">
    <source>
        <dbReference type="ARBA" id="ARBA00023125"/>
    </source>
</evidence>
<feature type="region of interest" description="Disordered" evidence="7">
    <location>
        <begin position="181"/>
        <end position="220"/>
    </location>
</feature>
<dbReference type="Pfam" id="PF00249">
    <property type="entry name" value="Myb_DNA-binding"/>
    <property type="match status" value="2"/>
</dbReference>
<dbReference type="InterPro" id="IPR009057">
    <property type="entry name" value="Homeodomain-like_sf"/>
</dbReference>
<dbReference type="SUPFAM" id="SSF46689">
    <property type="entry name" value="Homeodomain-like"/>
    <property type="match status" value="1"/>
</dbReference>
<name>A0AAD8JL07_9APIA</name>
<comment type="subcellular location">
    <subcellularLocation>
        <location evidence="1">Nucleus</location>
    </subcellularLocation>
</comment>
<reference evidence="10" key="2">
    <citation type="submission" date="2023-05" db="EMBL/GenBank/DDBJ databases">
        <authorList>
            <person name="Schelkunov M.I."/>
        </authorList>
    </citation>
    <scope>NUCLEOTIDE SEQUENCE</scope>
    <source>
        <strain evidence="10">Hsosn_3</strain>
        <tissue evidence="10">Leaf</tissue>
    </source>
</reference>
<gene>
    <name evidence="10" type="ORF">POM88_004181</name>
</gene>
<evidence type="ECO:0000256" key="1">
    <source>
        <dbReference type="ARBA" id="ARBA00004123"/>
    </source>
</evidence>
<dbReference type="PROSITE" id="PS51294">
    <property type="entry name" value="HTH_MYB"/>
    <property type="match status" value="2"/>
</dbReference>
<evidence type="ECO:0000313" key="11">
    <source>
        <dbReference type="Proteomes" id="UP001237642"/>
    </source>
</evidence>
<keyword evidence="4" id="KW-0238">DNA-binding</keyword>
<dbReference type="Proteomes" id="UP001237642">
    <property type="component" value="Unassembled WGS sequence"/>
</dbReference>
<comment type="caution">
    <text evidence="10">The sequence shown here is derived from an EMBL/GenBank/DDBJ whole genome shotgun (WGS) entry which is preliminary data.</text>
</comment>
<keyword evidence="11" id="KW-1185">Reference proteome</keyword>
<evidence type="ECO:0000259" key="9">
    <source>
        <dbReference type="PROSITE" id="PS51294"/>
    </source>
</evidence>
<feature type="domain" description="Myb-like" evidence="8">
    <location>
        <begin position="79"/>
        <end position="125"/>
    </location>
</feature>
<evidence type="ECO:0000256" key="7">
    <source>
        <dbReference type="SAM" id="MobiDB-lite"/>
    </source>
</evidence>
<dbReference type="PANTHER" id="PTHR45614:SF259">
    <property type="entry name" value="MYB DOMAIN PROTEIN 89-RELATED"/>
    <property type="match status" value="1"/>
</dbReference>
<dbReference type="InterPro" id="IPR050560">
    <property type="entry name" value="MYB_TF"/>
</dbReference>
<dbReference type="FunFam" id="1.10.10.60:FF:000060">
    <property type="entry name" value="MYB transcription factor"/>
    <property type="match status" value="1"/>
</dbReference>
<feature type="domain" description="HTH myb-type" evidence="9">
    <location>
        <begin position="79"/>
        <end position="125"/>
    </location>
</feature>
<accession>A0AAD8JL07</accession>
<protein>
    <submittedName>
        <fullName evidence="10">Uncharacterized protein</fullName>
    </submittedName>
</protein>
<dbReference type="GO" id="GO:0005634">
    <property type="term" value="C:nucleus"/>
    <property type="evidence" value="ECO:0007669"/>
    <property type="project" value="UniProtKB-SubCell"/>
</dbReference>
<organism evidence="10 11">
    <name type="scientific">Heracleum sosnowskyi</name>
    <dbReference type="NCBI Taxonomy" id="360622"/>
    <lineage>
        <taxon>Eukaryota</taxon>
        <taxon>Viridiplantae</taxon>
        <taxon>Streptophyta</taxon>
        <taxon>Embryophyta</taxon>
        <taxon>Tracheophyta</taxon>
        <taxon>Spermatophyta</taxon>
        <taxon>Magnoliopsida</taxon>
        <taxon>eudicotyledons</taxon>
        <taxon>Gunneridae</taxon>
        <taxon>Pentapetalae</taxon>
        <taxon>asterids</taxon>
        <taxon>campanulids</taxon>
        <taxon>Apiales</taxon>
        <taxon>Apiaceae</taxon>
        <taxon>Apioideae</taxon>
        <taxon>apioid superclade</taxon>
        <taxon>Tordylieae</taxon>
        <taxon>Tordyliinae</taxon>
        <taxon>Heracleum</taxon>
    </lineage>
</organism>
<evidence type="ECO:0000256" key="6">
    <source>
        <dbReference type="ARBA" id="ARBA00023242"/>
    </source>
</evidence>
<dbReference type="InterPro" id="IPR017930">
    <property type="entry name" value="Myb_dom"/>
</dbReference>
<proteinExistence type="predicted"/>
<evidence type="ECO:0000256" key="3">
    <source>
        <dbReference type="ARBA" id="ARBA00023015"/>
    </source>
</evidence>
<evidence type="ECO:0000256" key="2">
    <source>
        <dbReference type="ARBA" id="ARBA00022737"/>
    </source>
</evidence>
<evidence type="ECO:0000313" key="10">
    <source>
        <dbReference type="EMBL" id="KAK1404576.1"/>
    </source>
</evidence>
<keyword evidence="2" id="KW-0677">Repeat</keyword>
<dbReference type="PROSITE" id="PS50090">
    <property type="entry name" value="MYB_LIKE"/>
    <property type="match status" value="2"/>
</dbReference>
<dbReference type="InterPro" id="IPR001005">
    <property type="entry name" value="SANT/Myb"/>
</dbReference>
<keyword evidence="5" id="KW-0804">Transcription</keyword>
<keyword evidence="6" id="KW-0539">Nucleus</keyword>
<dbReference type="CDD" id="cd00167">
    <property type="entry name" value="SANT"/>
    <property type="match status" value="2"/>
</dbReference>
<dbReference type="GO" id="GO:0000978">
    <property type="term" value="F:RNA polymerase II cis-regulatory region sequence-specific DNA binding"/>
    <property type="evidence" value="ECO:0007669"/>
    <property type="project" value="TreeGrafter"/>
</dbReference>
<dbReference type="SMART" id="SM00717">
    <property type="entry name" value="SANT"/>
    <property type="match status" value="2"/>
</dbReference>
<dbReference type="AlphaFoldDB" id="A0AAD8JL07"/>
<evidence type="ECO:0000259" key="8">
    <source>
        <dbReference type="PROSITE" id="PS50090"/>
    </source>
</evidence>
<dbReference type="EMBL" id="JAUIZM010000001">
    <property type="protein sequence ID" value="KAK1404576.1"/>
    <property type="molecule type" value="Genomic_DNA"/>
</dbReference>
<reference evidence="10" key="1">
    <citation type="submission" date="2023-02" db="EMBL/GenBank/DDBJ databases">
        <title>Genome of toxic invasive species Heracleum sosnowskyi carries increased number of genes despite the absence of recent whole-genome duplications.</title>
        <authorList>
            <person name="Schelkunov M."/>
            <person name="Shtratnikova V."/>
            <person name="Makarenko M."/>
            <person name="Klepikova A."/>
            <person name="Omelchenko D."/>
            <person name="Novikova G."/>
            <person name="Obukhova E."/>
            <person name="Bogdanov V."/>
            <person name="Penin A."/>
            <person name="Logacheva M."/>
        </authorList>
    </citation>
    <scope>NUCLEOTIDE SEQUENCE</scope>
    <source>
        <strain evidence="10">Hsosn_3</strain>
        <tissue evidence="10">Leaf</tissue>
    </source>
</reference>
<keyword evidence="3" id="KW-0805">Transcription regulation</keyword>
<feature type="domain" description="Myb-like" evidence="8">
    <location>
        <begin position="126"/>
        <end position="176"/>
    </location>
</feature>
<dbReference type="GO" id="GO:0000981">
    <property type="term" value="F:DNA-binding transcription factor activity, RNA polymerase II-specific"/>
    <property type="evidence" value="ECO:0007669"/>
    <property type="project" value="TreeGrafter"/>
</dbReference>
<evidence type="ECO:0000256" key="5">
    <source>
        <dbReference type="ARBA" id="ARBA00023163"/>
    </source>
</evidence>
<sequence>MVIRNHQSGRNKVLFLDLNFEPCLSIEEAIFGRSDSMDVFPVSDDTFRHVGDGGGVVNDGSQGRLKERRNGVHIKLCARGHWRPHEDAKLKELVGLYGPQNWNLIAEKLPGRSGKSCRLRWFNQLDPRINRKAFNEEEEERLVAAHRLYGNKWALIAKLFPGRTDNSVKNHWHVIMARLQREQNSNHKRRNVSSSSTLIPPPPQTFESGGGITTAPIHTNQPDQEMMNKKTINACSDSTVISTNNIITACSNDSAIISFNTVNTNTSSSVYNINGDESAASICTHLSLNHEFPISTARISAANNFLSRFNPLLLAPHQHFHWSHLGSHSLSAAENFENNMNKMVQVGGKEYKTNETVLDQYNSDDSNSEVVSVSNATDSVANYTNSKIHENLNVKMHEEDVEKNALRFIDFLGVGISNS</sequence>
<feature type="domain" description="HTH myb-type" evidence="9">
    <location>
        <begin position="126"/>
        <end position="180"/>
    </location>
</feature>
<dbReference type="PANTHER" id="PTHR45614">
    <property type="entry name" value="MYB PROTEIN-RELATED"/>
    <property type="match status" value="1"/>
</dbReference>
<dbReference type="Gene3D" id="1.10.10.60">
    <property type="entry name" value="Homeodomain-like"/>
    <property type="match status" value="2"/>
</dbReference>